<dbReference type="GeneID" id="81401210"/>
<dbReference type="Proteomes" id="UP001149079">
    <property type="component" value="Unassembled WGS sequence"/>
</dbReference>
<feature type="compositionally biased region" description="Low complexity" evidence="1">
    <location>
        <begin position="23"/>
        <end position="37"/>
    </location>
</feature>
<gene>
    <name evidence="2" type="ORF">N7515_001296</name>
</gene>
<evidence type="ECO:0000313" key="3">
    <source>
        <dbReference type="Proteomes" id="UP001149079"/>
    </source>
</evidence>
<comment type="caution">
    <text evidence="2">The sequence shown here is derived from an EMBL/GenBank/DDBJ whole genome shotgun (WGS) entry which is preliminary data.</text>
</comment>
<feature type="region of interest" description="Disordered" evidence="1">
    <location>
        <begin position="1"/>
        <end position="46"/>
    </location>
</feature>
<proteinExistence type="predicted"/>
<feature type="compositionally biased region" description="Low complexity" evidence="1">
    <location>
        <begin position="1"/>
        <end position="14"/>
    </location>
</feature>
<dbReference type="RefSeq" id="XP_056524153.1">
    <property type="nucleotide sequence ID" value="XM_056662040.1"/>
</dbReference>
<protein>
    <submittedName>
        <fullName evidence="2">Uncharacterized protein</fullName>
    </submittedName>
</protein>
<sequence>MTPSSALGPSSPSLDHTSSFGKSLGPSPHLHGPSSSSMASLGQMAGATEAVHSDEVLILDREDLGHQSPVAAFEPAPTAFEPAPTYVGIREDKNWPRLREALKWDYIRWFHIKDHKALITKDYPETLNNHGALREEVRRARTVVCDRTKNYKSRSLRLAKVRATLYESIIQPYKLTLIVSRNEFRY</sequence>
<name>A0A9W9H9F5_9EURO</name>
<dbReference type="EMBL" id="JAPQKL010000002">
    <property type="protein sequence ID" value="KAJ5142509.1"/>
    <property type="molecule type" value="Genomic_DNA"/>
</dbReference>
<reference evidence="2" key="2">
    <citation type="journal article" date="2023" name="IMA Fungus">
        <title>Comparative genomic study of the Penicillium genus elucidates a diverse pangenome and 15 lateral gene transfer events.</title>
        <authorList>
            <person name="Petersen C."/>
            <person name="Sorensen T."/>
            <person name="Nielsen M.R."/>
            <person name="Sondergaard T.E."/>
            <person name="Sorensen J.L."/>
            <person name="Fitzpatrick D.A."/>
            <person name="Frisvad J.C."/>
            <person name="Nielsen K.L."/>
        </authorList>
    </citation>
    <scope>NUCLEOTIDE SEQUENCE</scope>
    <source>
        <strain evidence="2">IBT 22155</strain>
    </source>
</reference>
<evidence type="ECO:0000256" key="1">
    <source>
        <dbReference type="SAM" id="MobiDB-lite"/>
    </source>
</evidence>
<keyword evidence="3" id="KW-1185">Reference proteome</keyword>
<accession>A0A9W9H9F5</accession>
<dbReference type="AlphaFoldDB" id="A0A9W9H9F5"/>
<evidence type="ECO:0000313" key="2">
    <source>
        <dbReference type="EMBL" id="KAJ5142509.1"/>
    </source>
</evidence>
<organism evidence="2 3">
    <name type="scientific">Penicillium bovifimosum</name>
    <dbReference type="NCBI Taxonomy" id="126998"/>
    <lineage>
        <taxon>Eukaryota</taxon>
        <taxon>Fungi</taxon>
        <taxon>Dikarya</taxon>
        <taxon>Ascomycota</taxon>
        <taxon>Pezizomycotina</taxon>
        <taxon>Eurotiomycetes</taxon>
        <taxon>Eurotiomycetidae</taxon>
        <taxon>Eurotiales</taxon>
        <taxon>Aspergillaceae</taxon>
        <taxon>Penicillium</taxon>
    </lineage>
</organism>
<reference evidence="2" key="1">
    <citation type="submission" date="2022-11" db="EMBL/GenBank/DDBJ databases">
        <authorList>
            <person name="Petersen C."/>
        </authorList>
    </citation>
    <scope>NUCLEOTIDE SEQUENCE</scope>
    <source>
        <strain evidence="2">IBT 22155</strain>
    </source>
</reference>